<name>A0A142KA55_9CAUD</name>
<reference evidence="2" key="1">
    <citation type="submission" date="2018-02" db="EMBL/GenBank/DDBJ databases">
        <authorList>
            <person name="Arnold Z.M."/>
            <person name="Basina A."/>
            <person name="Iyer A.M."/>
            <person name="Stoner T.H."/>
            <person name="Kasturiarachi N.S."/>
            <person name="Pressimone C.A."/>
            <person name="Schiebel J.G."/>
            <person name="Furbee E.C."/>
            <person name="Grubb S.R."/>
            <person name="Warner M.H."/>
            <person name="Montgomery M.T."/>
            <person name="Garlena R.A."/>
            <person name="Russell D.A."/>
            <person name="Pope W.H."/>
            <person name="Jacobs-Sera D."/>
            <person name="Hendrix R.W."/>
            <person name="Hatfull G.F."/>
        </authorList>
    </citation>
    <scope>NUCLEOTIDE SEQUENCE</scope>
</reference>
<dbReference type="KEGG" id="vg:29124597"/>
<keyword evidence="3" id="KW-1185">Reference proteome</keyword>
<dbReference type="EMBL" id="KU963252">
    <property type="protein sequence ID" value="AMS02988.1"/>
    <property type="molecule type" value="Genomic_DNA"/>
</dbReference>
<protein>
    <submittedName>
        <fullName evidence="2">Uncharacterized protein</fullName>
    </submittedName>
</protein>
<proteinExistence type="predicted"/>
<evidence type="ECO:0000256" key="1">
    <source>
        <dbReference type="SAM" id="MobiDB-lite"/>
    </source>
</evidence>
<gene>
    <name evidence="2" type="primary">67</name>
    <name evidence="2" type="ORF">SEA_SCHNABELTIER_67</name>
</gene>
<dbReference type="GeneID" id="29124597"/>
<dbReference type="Proteomes" id="UP000204094">
    <property type="component" value="Segment"/>
</dbReference>
<organism evidence="2 3">
    <name type="scientific">Gordonia phage Schnabeltier</name>
    <dbReference type="NCBI Taxonomy" id="1821561"/>
    <lineage>
        <taxon>Viruses</taxon>
        <taxon>Duplodnaviria</taxon>
        <taxon>Heunggongvirae</taxon>
        <taxon>Uroviricota</taxon>
        <taxon>Caudoviricetes</taxon>
        <taxon>Schnabeltiervirus</taxon>
        <taxon>Schnabeltiervirus schnabeltier</taxon>
    </lineage>
</organism>
<dbReference type="RefSeq" id="YP_009303450.1">
    <property type="nucleotide sequence ID" value="NC_031255.2"/>
</dbReference>
<feature type="region of interest" description="Disordered" evidence="1">
    <location>
        <begin position="26"/>
        <end position="52"/>
    </location>
</feature>
<accession>A0A142KA55</accession>
<sequence>MPAATHIPTVTTARVDARWTRARHGTWAMSDESESHHRVAGVLPPPGVTGVPTSSCRHCGHPVARMATPWGPKWFHLPTHSRSSQYERYCRLRTAEPEEDTVARH</sequence>
<evidence type="ECO:0000313" key="2">
    <source>
        <dbReference type="EMBL" id="AMS02988.1"/>
    </source>
</evidence>
<evidence type="ECO:0000313" key="3">
    <source>
        <dbReference type="Proteomes" id="UP000204094"/>
    </source>
</evidence>